<dbReference type="GeneID" id="32806574"/>
<keyword evidence="2" id="KW-1185">Reference proteome</keyword>
<evidence type="ECO:0000313" key="2">
    <source>
        <dbReference type="Proteomes" id="UP001183127"/>
    </source>
</evidence>
<gene>
    <name evidence="1" type="ORF">RAH46_11835</name>
</gene>
<sequence>MITPSLASLSQSESNLIGLGPDLSWEERTDVLDLLDHAEGFASRVLDRNELWKSWLDRFRNRLEKHGCASLESLSQPPQVVGSFAEFDGQLGPIGTGHIPAILARQARDALDVLRGSQFARRFFETGAQDGQSSSFMLTPCHKDAQDGINFAVYAFRLNTTVETRDFDFWTEVRRDMVVWKIGTAYRFDRERFADFREQIHADLTRWSRRALLELPID</sequence>
<name>A0ABY9QVA4_9PSED</name>
<reference evidence="1 2" key="1">
    <citation type="submission" date="2023-08" db="EMBL/GenBank/DDBJ databases">
        <title>Complete Genome Sequence of Pseudomonas entomophila TVIN A01.</title>
        <authorList>
            <person name="Shelke T."/>
            <person name="Mahar N.S."/>
            <person name="Gupta I."/>
            <person name="Gupta V."/>
        </authorList>
    </citation>
    <scope>NUCLEOTIDE SEQUENCE [LARGE SCALE GENOMIC DNA]</scope>
    <source>
        <strain evidence="1 2">TVIN-A01</strain>
    </source>
</reference>
<protein>
    <submittedName>
        <fullName evidence="1">Uncharacterized protein</fullName>
    </submittedName>
</protein>
<evidence type="ECO:0000313" key="1">
    <source>
        <dbReference type="EMBL" id="WMW07993.1"/>
    </source>
</evidence>
<dbReference type="RefSeq" id="WP_011534628.1">
    <property type="nucleotide sequence ID" value="NZ_CP132921.1"/>
</dbReference>
<proteinExistence type="predicted"/>
<organism evidence="1 2">
    <name type="scientific">Pseudomonas entomophila</name>
    <dbReference type="NCBI Taxonomy" id="312306"/>
    <lineage>
        <taxon>Bacteria</taxon>
        <taxon>Pseudomonadati</taxon>
        <taxon>Pseudomonadota</taxon>
        <taxon>Gammaproteobacteria</taxon>
        <taxon>Pseudomonadales</taxon>
        <taxon>Pseudomonadaceae</taxon>
        <taxon>Pseudomonas</taxon>
    </lineage>
</organism>
<dbReference type="Proteomes" id="UP001183127">
    <property type="component" value="Chromosome"/>
</dbReference>
<dbReference type="EMBL" id="CP132921">
    <property type="protein sequence ID" value="WMW07993.1"/>
    <property type="molecule type" value="Genomic_DNA"/>
</dbReference>
<accession>A0ABY9QVA4</accession>